<accession>A0ABV4N3W6</accession>
<comment type="caution">
    <text evidence="1">The sequence shown here is derived from an EMBL/GenBank/DDBJ whole genome shotgun (WGS) entry which is preliminary data.</text>
</comment>
<keyword evidence="2" id="KW-1185">Reference proteome</keyword>
<organism evidence="1 2">
    <name type="scientific">Vibrio pomeroyi</name>
    <dbReference type="NCBI Taxonomy" id="198832"/>
    <lineage>
        <taxon>Bacteria</taxon>
        <taxon>Pseudomonadati</taxon>
        <taxon>Pseudomonadota</taxon>
        <taxon>Gammaproteobacteria</taxon>
        <taxon>Vibrionales</taxon>
        <taxon>Vibrionaceae</taxon>
        <taxon>Vibrio</taxon>
    </lineage>
</organism>
<protein>
    <submittedName>
        <fullName evidence="1">Uncharacterized protein</fullName>
    </submittedName>
</protein>
<dbReference type="EMBL" id="JBFSSG010000101">
    <property type="protein sequence ID" value="MEZ8724185.1"/>
    <property type="molecule type" value="Genomic_DNA"/>
</dbReference>
<evidence type="ECO:0000313" key="1">
    <source>
        <dbReference type="EMBL" id="MEZ8724185.1"/>
    </source>
</evidence>
<proteinExistence type="predicted"/>
<dbReference type="Proteomes" id="UP001570071">
    <property type="component" value="Unassembled WGS sequence"/>
</dbReference>
<name>A0ABV4N3W6_9VIBR</name>
<evidence type="ECO:0000313" key="2">
    <source>
        <dbReference type="Proteomes" id="UP001570071"/>
    </source>
</evidence>
<gene>
    <name evidence="1" type="ORF">AB6D66_24215</name>
</gene>
<dbReference type="RefSeq" id="WP_076670459.1">
    <property type="nucleotide sequence ID" value="NZ_JBFSSG010000101.1"/>
</dbReference>
<reference evidence="1 2" key="1">
    <citation type="journal article" date="2024" name="ISME J.">
        <title>Tailless and filamentous prophages are predominant in marine Vibrio.</title>
        <authorList>
            <person name="Steensen K."/>
            <person name="Seneca J."/>
            <person name="Bartlau N."/>
            <person name="Yu X.A."/>
            <person name="Hussain F.A."/>
            <person name="Polz M.F."/>
        </authorList>
    </citation>
    <scope>NUCLEOTIDE SEQUENCE [LARGE SCALE GENOMIC DNA]</scope>
    <source>
        <strain evidence="1 2">10N.239.312.F12</strain>
    </source>
</reference>
<sequence>MDLMFAIVKPIKAGWNMLRTLFRGAEVRDEKMMKLELEQGELVNDGTAIRLRIRVRNHGLTKLTVNHVKPRISIAGYGYHCNSIVCDTTLDSEDHNGKVIELIIPTPFLKNDFTINNINSQAQCDLFNTDNDVKACVDSLDVHITRGFSNNTFNMYLDGHTAWSFTLKGLHYFVKKAA</sequence>